<dbReference type="EMBL" id="VSSQ01086228">
    <property type="protein sequence ID" value="MPN33633.1"/>
    <property type="molecule type" value="Genomic_DNA"/>
</dbReference>
<dbReference type="PANTHER" id="PTHR35534">
    <property type="entry name" value="50S RIBOSOMAL PROTEIN L32"/>
    <property type="match status" value="1"/>
</dbReference>
<dbReference type="InterPro" id="IPR011332">
    <property type="entry name" value="Ribosomal_zn-bd"/>
</dbReference>
<dbReference type="InterPro" id="IPR044957">
    <property type="entry name" value="Ribosomal_bL32_bact"/>
</dbReference>
<evidence type="ECO:0000256" key="1">
    <source>
        <dbReference type="ARBA" id="ARBA00008560"/>
    </source>
</evidence>
<comment type="caution">
    <text evidence="4">The sequence shown here is derived from an EMBL/GenBank/DDBJ whole genome shotgun (WGS) entry which is preliminary data.</text>
</comment>
<keyword evidence="3" id="KW-0687">Ribonucleoprotein</keyword>
<dbReference type="Gene3D" id="1.20.5.640">
    <property type="entry name" value="Single helix bin"/>
    <property type="match status" value="1"/>
</dbReference>
<sequence length="66" mass="7322">MAVPKRKTSKAKRDSRRAANFVVAEVQLNECPQCHSLVPSHTVCKACGYYGGKLVVDMDQKEKKNA</sequence>
<evidence type="ECO:0000256" key="2">
    <source>
        <dbReference type="ARBA" id="ARBA00022980"/>
    </source>
</evidence>
<dbReference type="GO" id="GO:0006412">
    <property type="term" value="P:translation"/>
    <property type="evidence" value="ECO:0007669"/>
    <property type="project" value="InterPro"/>
</dbReference>
<evidence type="ECO:0000313" key="4">
    <source>
        <dbReference type="EMBL" id="MPN33633.1"/>
    </source>
</evidence>
<proteinExistence type="inferred from homology"/>
<dbReference type="GO" id="GO:0003735">
    <property type="term" value="F:structural constituent of ribosome"/>
    <property type="evidence" value="ECO:0007669"/>
    <property type="project" value="InterPro"/>
</dbReference>
<dbReference type="InterPro" id="IPR002677">
    <property type="entry name" value="Ribosomal_bL32"/>
</dbReference>
<dbReference type="Pfam" id="PF01783">
    <property type="entry name" value="Ribosomal_L32p"/>
    <property type="match status" value="1"/>
</dbReference>
<accession>A0A645HCX4</accession>
<dbReference type="GO" id="GO:0015934">
    <property type="term" value="C:large ribosomal subunit"/>
    <property type="evidence" value="ECO:0007669"/>
    <property type="project" value="InterPro"/>
</dbReference>
<dbReference type="SUPFAM" id="SSF57829">
    <property type="entry name" value="Zn-binding ribosomal proteins"/>
    <property type="match status" value="1"/>
</dbReference>
<evidence type="ECO:0000256" key="3">
    <source>
        <dbReference type="ARBA" id="ARBA00023274"/>
    </source>
</evidence>
<dbReference type="PANTHER" id="PTHR35534:SF1">
    <property type="entry name" value="LARGE RIBOSOMAL SUBUNIT PROTEIN BL32"/>
    <property type="match status" value="1"/>
</dbReference>
<reference evidence="4" key="1">
    <citation type="submission" date="2019-08" db="EMBL/GenBank/DDBJ databases">
        <authorList>
            <person name="Kucharzyk K."/>
            <person name="Murdoch R.W."/>
            <person name="Higgins S."/>
            <person name="Loffler F."/>
        </authorList>
    </citation>
    <scope>NUCLEOTIDE SEQUENCE</scope>
</reference>
<organism evidence="4">
    <name type="scientific">bioreactor metagenome</name>
    <dbReference type="NCBI Taxonomy" id="1076179"/>
    <lineage>
        <taxon>unclassified sequences</taxon>
        <taxon>metagenomes</taxon>
        <taxon>ecological metagenomes</taxon>
    </lineage>
</organism>
<dbReference type="AlphaFoldDB" id="A0A645HCX4"/>
<dbReference type="NCBIfam" id="TIGR01031">
    <property type="entry name" value="rpmF_bact"/>
    <property type="match status" value="1"/>
</dbReference>
<gene>
    <name evidence="4" type="primary">rpmF_33</name>
    <name evidence="4" type="ORF">SDC9_181123</name>
</gene>
<comment type="similarity">
    <text evidence="1">Belongs to the bacterial ribosomal protein bL32 family.</text>
</comment>
<name>A0A645HCX4_9ZZZZ</name>
<keyword evidence="2 4" id="KW-0689">Ribosomal protein</keyword>
<dbReference type="HAMAP" id="MF_00340">
    <property type="entry name" value="Ribosomal_bL32"/>
    <property type="match status" value="1"/>
</dbReference>
<protein>
    <submittedName>
        <fullName evidence="4">50S ribosomal protein L32</fullName>
    </submittedName>
</protein>